<reference evidence="1" key="1">
    <citation type="journal article" date="2021" name="Proc. Natl. Acad. Sci. U.S.A.">
        <title>A Catalog of Tens of Thousands of Viruses from Human Metagenomes Reveals Hidden Associations with Chronic Diseases.</title>
        <authorList>
            <person name="Tisza M.J."/>
            <person name="Buck C.B."/>
        </authorList>
    </citation>
    <scope>NUCLEOTIDE SEQUENCE</scope>
    <source>
        <strain evidence="1">Ct8Cp41</strain>
    </source>
</reference>
<organism evidence="1">
    <name type="scientific">Siphoviridae sp. ct8Cp41</name>
    <dbReference type="NCBI Taxonomy" id="2825358"/>
    <lineage>
        <taxon>Viruses</taxon>
        <taxon>Duplodnaviria</taxon>
        <taxon>Heunggongvirae</taxon>
        <taxon>Uroviricota</taxon>
        <taxon>Caudoviricetes</taxon>
    </lineage>
</organism>
<name>A0A8S5UB51_9CAUD</name>
<accession>A0A8S5UB51</accession>
<dbReference type="EMBL" id="BK016059">
    <property type="protein sequence ID" value="DAF91705.1"/>
    <property type="molecule type" value="Genomic_DNA"/>
</dbReference>
<evidence type="ECO:0000313" key="1">
    <source>
        <dbReference type="EMBL" id="DAF91705.1"/>
    </source>
</evidence>
<sequence>MSQESTKTLVFGLFFIFDRPDVVKLRATADATRVNKRSRGREQ</sequence>
<proteinExistence type="predicted"/>
<protein>
    <submittedName>
        <fullName evidence="1">Uncharacterized protein</fullName>
    </submittedName>
</protein>